<organism evidence="1 2">
    <name type="scientific">Bacillus cereus</name>
    <dbReference type="NCBI Taxonomy" id="1396"/>
    <lineage>
        <taxon>Bacteria</taxon>
        <taxon>Bacillati</taxon>
        <taxon>Bacillota</taxon>
        <taxon>Bacilli</taxon>
        <taxon>Bacillales</taxon>
        <taxon>Bacillaceae</taxon>
        <taxon>Bacillus</taxon>
        <taxon>Bacillus cereus group</taxon>
    </lineage>
</organism>
<dbReference type="InterPro" id="IPR021201">
    <property type="entry name" value="Leader_pep_exosporium"/>
</dbReference>
<name>A0AAW4QME0_BACCE</name>
<dbReference type="NCBIfam" id="TIGR03720">
    <property type="entry name" value="exospor_lead"/>
    <property type="match status" value="1"/>
</dbReference>
<evidence type="ECO:0000313" key="2">
    <source>
        <dbReference type="Proteomes" id="UP001197806"/>
    </source>
</evidence>
<proteinExistence type="predicted"/>
<dbReference type="AlphaFoldDB" id="A0AAW4QME0"/>
<dbReference type="EMBL" id="JACLPZ010000003">
    <property type="protein sequence ID" value="MBY0035649.1"/>
    <property type="molecule type" value="Genomic_DNA"/>
</dbReference>
<comment type="caution">
    <text evidence="1">The sequence shown here is derived from an EMBL/GenBank/DDBJ whole genome shotgun (WGS) entry which is preliminary data.</text>
</comment>
<reference evidence="1" key="1">
    <citation type="submission" date="2020-08" db="EMBL/GenBank/DDBJ databases">
        <title>Fungal Genomes of the International Space Station.</title>
        <authorList>
            <person name="Seuylemezian A."/>
            <person name="Singh N.K."/>
            <person name="Wood J."/>
            <person name="Venkateswaran K."/>
        </authorList>
    </citation>
    <scope>NUCLEOTIDE SEQUENCE</scope>
    <source>
        <strain evidence="1">I2-B2</strain>
    </source>
</reference>
<evidence type="ECO:0000313" key="1">
    <source>
        <dbReference type="EMBL" id="MBY0035649.1"/>
    </source>
</evidence>
<gene>
    <name evidence="1" type="ORF">H7U08_03545</name>
</gene>
<sequence>MYNEDFWKSVYPEDTLVAAALNLNLIGPTFPSISSFTFPTGDTGPTGPTGSCEFCQDANLLEGLNSTQFLRSDVSGTLSRNLLIIGNFTITGTKAAFHIRMVHIELCIV</sequence>
<accession>A0AAW4QME0</accession>
<protein>
    <submittedName>
        <fullName evidence="1">Exosporium leader peptide-containing protein</fullName>
    </submittedName>
</protein>
<dbReference type="Proteomes" id="UP001197806">
    <property type="component" value="Unassembled WGS sequence"/>
</dbReference>